<accession>A0A562I2A8</accession>
<sequence>MAATAVAPAITTCTGALIANTAVSGWHEAYRELPYPFGATGLAAASAADPRYTVLPQRERSGGAR</sequence>
<reference evidence="1 2" key="1">
    <citation type="submission" date="2019-07" db="EMBL/GenBank/DDBJ databases">
        <title>R&amp;d 2014.</title>
        <authorList>
            <person name="Klenk H.-P."/>
        </authorList>
    </citation>
    <scope>NUCLEOTIDE SEQUENCE [LARGE SCALE GENOMIC DNA]</scope>
    <source>
        <strain evidence="1 2">DSM 43868</strain>
    </source>
</reference>
<dbReference type="AlphaFoldDB" id="A0A562I2A8"/>
<proteinExistence type="predicted"/>
<evidence type="ECO:0000313" key="2">
    <source>
        <dbReference type="Proteomes" id="UP000319825"/>
    </source>
</evidence>
<protein>
    <submittedName>
        <fullName evidence="1">Uncharacterized protein</fullName>
    </submittedName>
</protein>
<evidence type="ECO:0000313" key="1">
    <source>
        <dbReference type="EMBL" id="TWH65179.1"/>
    </source>
</evidence>
<name>A0A562I2A8_MICOL</name>
<dbReference type="Proteomes" id="UP000319825">
    <property type="component" value="Unassembled WGS sequence"/>
</dbReference>
<dbReference type="RefSeq" id="WP_145772570.1">
    <property type="nucleotide sequence ID" value="NZ_BAAATQ010000186.1"/>
</dbReference>
<organism evidence="1 2">
    <name type="scientific">Micromonospora olivasterospora</name>
    <dbReference type="NCBI Taxonomy" id="1880"/>
    <lineage>
        <taxon>Bacteria</taxon>
        <taxon>Bacillati</taxon>
        <taxon>Actinomycetota</taxon>
        <taxon>Actinomycetes</taxon>
        <taxon>Micromonosporales</taxon>
        <taxon>Micromonosporaceae</taxon>
        <taxon>Micromonospora</taxon>
    </lineage>
</organism>
<dbReference type="EMBL" id="VLKE01000001">
    <property type="protein sequence ID" value="TWH65179.1"/>
    <property type="molecule type" value="Genomic_DNA"/>
</dbReference>
<gene>
    <name evidence="1" type="ORF">JD77_00114</name>
</gene>
<keyword evidence="2" id="KW-1185">Reference proteome</keyword>
<comment type="caution">
    <text evidence="1">The sequence shown here is derived from an EMBL/GenBank/DDBJ whole genome shotgun (WGS) entry which is preliminary data.</text>
</comment>